<organism evidence="2">
    <name type="scientific">Triatoma infestans</name>
    <name type="common">Assassin bug</name>
    <dbReference type="NCBI Taxonomy" id="30076"/>
    <lineage>
        <taxon>Eukaryota</taxon>
        <taxon>Metazoa</taxon>
        <taxon>Ecdysozoa</taxon>
        <taxon>Arthropoda</taxon>
        <taxon>Hexapoda</taxon>
        <taxon>Insecta</taxon>
        <taxon>Pterygota</taxon>
        <taxon>Neoptera</taxon>
        <taxon>Paraneoptera</taxon>
        <taxon>Hemiptera</taxon>
        <taxon>Heteroptera</taxon>
        <taxon>Panheteroptera</taxon>
        <taxon>Cimicomorpha</taxon>
        <taxon>Reduviidae</taxon>
        <taxon>Triatominae</taxon>
        <taxon>Triatoma</taxon>
    </lineage>
</organism>
<keyword evidence="2" id="KW-0560">Oxidoreductase</keyword>
<dbReference type="EC" id="1.14.-.-" evidence="2"/>
<keyword evidence="1" id="KW-0472">Membrane</keyword>
<dbReference type="AlphaFoldDB" id="A0A170XC72"/>
<evidence type="ECO:0000256" key="1">
    <source>
        <dbReference type="SAM" id="Phobius"/>
    </source>
</evidence>
<reference evidence="2" key="1">
    <citation type="submission" date="2016-04" db="EMBL/GenBank/DDBJ databases">
        <authorList>
            <person name="Calderon-Fernandez G.M.Sr."/>
        </authorList>
    </citation>
    <scope>NUCLEOTIDE SEQUENCE</scope>
    <source>
        <strain evidence="2">Int1</strain>
        <tissue evidence="2">Integument</tissue>
    </source>
</reference>
<dbReference type="EMBL" id="GEMB01004566">
    <property type="protein sequence ID" value="JAR98716.1"/>
    <property type="molecule type" value="Transcribed_RNA"/>
</dbReference>
<sequence length="123" mass="14522">YKAFGFKRYLSVYNFILHEILSIFLAAQMDLVTVTLSLVTVILTLFLYIIYKAWRSNQYWKERGIPYVKPVLFFGNHVSSMSSGQLLVKFYKQFPNEPLFGSYDFMKPSLIIKDIDFIRKNIN</sequence>
<name>A0A170XC72_TRIIF</name>
<reference evidence="2" key="2">
    <citation type="journal article" date="2017" name="J. Med. Entomol.">
        <title>Transcriptome Analysis of the Triatoma infestans (Hemiptera: Reduviidae) Integument.</title>
        <authorList>
            <person name="Calderon-Fernandez G.M."/>
            <person name="Moriconi D.E."/>
            <person name="Dulbecco A.B."/>
            <person name="Juarez M.P."/>
        </authorList>
    </citation>
    <scope>NUCLEOTIDE SEQUENCE</scope>
    <source>
        <strain evidence="2">Int1</strain>
        <tissue evidence="2">Integument</tissue>
    </source>
</reference>
<proteinExistence type="predicted"/>
<keyword evidence="1" id="KW-0812">Transmembrane</keyword>
<feature type="transmembrane region" description="Helical" evidence="1">
    <location>
        <begin position="35"/>
        <end position="54"/>
    </location>
</feature>
<evidence type="ECO:0000313" key="2">
    <source>
        <dbReference type="EMBL" id="JAR98716.1"/>
    </source>
</evidence>
<protein>
    <submittedName>
        <fullName evidence="2">Cytochrome P450</fullName>
        <ecNumber evidence="2">1.14.-.-</ecNumber>
    </submittedName>
</protein>
<feature type="non-terminal residue" evidence="2">
    <location>
        <position position="1"/>
    </location>
</feature>
<dbReference type="GO" id="GO:0016491">
    <property type="term" value="F:oxidoreductase activity"/>
    <property type="evidence" value="ECO:0007669"/>
    <property type="project" value="UniProtKB-KW"/>
</dbReference>
<accession>A0A170XC72</accession>
<feature type="transmembrane region" description="Helical" evidence="1">
    <location>
        <begin position="12"/>
        <end position="29"/>
    </location>
</feature>
<keyword evidence="1" id="KW-1133">Transmembrane helix</keyword>